<keyword evidence="2" id="KW-0472">Membrane</keyword>
<name>A0A506V4X4_9GAMM</name>
<evidence type="ECO:0000313" key="6">
    <source>
        <dbReference type="Proteomes" id="UP000319523"/>
    </source>
</evidence>
<proteinExistence type="predicted"/>
<evidence type="ECO:0000259" key="4">
    <source>
        <dbReference type="Pfam" id="PF26002"/>
    </source>
</evidence>
<feature type="domain" description="CzcB-like barrel-sandwich hybrid" evidence="3">
    <location>
        <begin position="70"/>
        <end position="292"/>
    </location>
</feature>
<keyword evidence="1" id="KW-0175">Coiled coil</keyword>
<feature type="domain" description="AprE-like beta-barrel" evidence="4">
    <location>
        <begin position="301"/>
        <end position="395"/>
    </location>
</feature>
<sequence>MSESLFRQEALEANKTTMIGTVALYCPPYRWLVISLVGFITVVIAAFFIFGSYTKRETAVGQLMPAKGIMNVASMTAGTVVDISVQEGQLVTKGQPMATVSSEVFTAIGQTREKVAQQLELQRDRLKADLENQEKLFIEETKGYEEREQLLSSQLQQLEVQQQQRTRQARLAQLQLDKLILMRKEGYASNSQVEQQEAAVIDADARLQDIARQRLDVQQQLVQTRQQLREMPMNKRNKENEIERRLSELEQSLAENESRRSIVLRAPADGLVGSIMTKSGQMVSAGQTLFSVLPDDGKLQARIMVSSRAIGFIRPGQKVVLRYQAFPFQKFGQQYGKVSEVSRVALSPQEVATLTGNNNIQEQHYRVVVELDKQDINVYGRTEKLRPGSALEADFLIDNRRLYEWVLEPLYALGRRSGN</sequence>
<keyword evidence="2" id="KW-1133">Transmembrane helix</keyword>
<protein>
    <submittedName>
        <fullName evidence="5">HlyD family efflux transporter periplasmic adaptor subunit</fullName>
    </submittedName>
</protein>
<dbReference type="PANTHER" id="PTHR30386:SF28">
    <property type="entry name" value="EXPORTED PROTEIN"/>
    <property type="match status" value="1"/>
</dbReference>
<feature type="coiled-coil region" evidence="1">
    <location>
        <begin position="193"/>
        <end position="259"/>
    </location>
</feature>
<dbReference type="InterPro" id="IPR058982">
    <property type="entry name" value="Beta-barrel_AprE"/>
</dbReference>
<dbReference type="Pfam" id="PF25973">
    <property type="entry name" value="BSH_CzcB"/>
    <property type="match status" value="1"/>
</dbReference>
<gene>
    <name evidence="5" type="ORF">FKM52_17530</name>
</gene>
<keyword evidence="2" id="KW-0812">Transmembrane</keyword>
<dbReference type="InterPro" id="IPR011053">
    <property type="entry name" value="Single_hybrid_motif"/>
</dbReference>
<dbReference type="OrthoDB" id="9775513at2"/>
<accession>A0A506V4X4</accession>
<dbReference type="Proteomes" id="UP000319523">
    <property type="component" value="Unassembled WGS sequence"/>
</dbReference>
<dbReference type="InterPro" id="IPR058647">
    <property type="entry name" value="BSH_CzcB-like"/>
</dbReference>
<dbReference type="Pfam" id="PF26002">
    <property type="entry name" value="Beta-barrel_AprE"/>
    <property type="match status" value="1"/>
</dbReference>
<dbReference type="AlphaFoldDB" id="A0A506V4X4"/>
<keyword evidence="6" id="KW-1185">Reference proteome</keyword>
<evidence type="ECO:0000256" key="2">
    <source>
        <dbReference type="SAM" id="Phobius"/>
    </source>
</evidence>
<comment type="caution">
    <text evidence="5">The sequence shown here is derived from an EMBL/GenBank/DDBJ whole genome shotgun (WGS) entry which is preliminary data.</text>
</comment>
<dbReference type="PRINTS" id="PR01490">
    <property type="entry name" value="RTXTOXIND"/>
</dbReference>
<evidence type="ECO:0000259" key="3">
    <source>
        <dbReference type="Pfam" id="PF25973"/>
    </source>
</evidence>
<evidence type="ECO:0000313" key="5">
    <source>
        <dbReference type="EMBL" id="TPW40718.1"/>
    </source>
</evidence>
<feature type="transmembrane region" description="Helical" evidence="2">
    <location>
        <begin position="31"/>
        <end position="50"/>
    </location>
</feature>
<dbReference type="SUPFAM" id="SSF51230">
    <property type="entry name" value="Single hybrid motif"/>
    <property type="match status" value="1"/>
</dbReference>
<dbReference type="Gene3D" id="2.40.50.100">
    <property type="match status" value="1"/>
</dbReference>
<evidence type="ECO:0000256" key="1">
    <source>
        <dbReference type="SAM" id="Coils"/>
    </source>
</evidence>
<dbReference type="RefSeq" id="WP_141177445.1">
    <property type="nucleotide sequence ID" value="NZ_JBHUFX010000002.1"/>
</dbReference>
<dbReference type="PANTHER" id="PTHR30386">
    <property type="entry name" value="MEMBRANE FUSION SUBUNIT OF EMRAB-TOLC MULTIDRUG EFFLUX PUMP"/>
    <property type="match status" value="1"/>
</dbReference>
<dbReference type="EMBL" id="VHQI01000012">
    <property type="protein sequence ID" value="TPW40718.1"/>
    <property type="molecule type" value="Genomic_DNA"/>
</dbReference>
<dbReference type="Gene3D" id="2.40.30.170">
    <property type="match status" value="1"/>
</dbReference>
<dbReference type="InterPro" id="IPR050739">
    <property type="entry name" value="MFP"/>
</dbReference>
<reference evidence="5 6" key="1">
    <citation type="submission" date="2019-06" db="EMBL/GenBank/DDBJ databases">
        <authorList>
            <person name="Yang Y."/>
        </authorList>
    </citation>
    <scope>NUCLEOTIDE SEQUENCE [LARGE SCALE GENOMIC DNA]</scope>
    <source>
        <strain evidence="5 6">BIT-26</strain>
    </source>
</reference>
<organism evidence="5 6">
    <name type="scientific">Mixta tenebrionis</name>
    <dbReference type="NCBI Taxonomy" id="2562439"/>
    <lineage>
        <taxon>Bacteria</taxon>
        <taxon>Pseudomonadati</taxon>
        <taxon>Pseudomonadota</taxon>
        <taxon>Gammaproteobacteria</taxon>
        <taxon>Enterobacterales</taxon>
        <taxon>Erwiniaceae</taxon>
        <taxon>Mixta</taxon>
    </lineage>
</organism>